<dbReference type="STRING" id="595434.RISK_001784"/>
<name>A0A0J1BHF3_RHOIS</name>
<reference evidence="1" key="1">
    <citation type="submission" date="2015-05" db="EMBL/GenBank/DDBJ databases">
        <title>Permanent draft genome of Rhodopirellula islandicus K833.</title>
        <authorList>
            <person name="Kizina J."/>
            <person name="Richter M."/>
            <person name="Glockner F.O."/>
            <person name="Harder J."/>
        </authorList>
    </citation>
    <scope>NUCLEOTIDE SEQUENCE [LARGE SCALE GENOMIC DNA]</scope>
    <source>
        <strain evidence="1">K833</strain>
    </source>
</reference>
<gene>
    <name evidence="1" type="ORF">RISK_001784</name>
</gene>
<organism evidence="1 2">
    <name type="scientific">Rhodopirellula islandica</name>
    <dbReference type="NCBI Taxonomy" id="595434"/>
    <lineage>
        <taxon>Bacteria</taxon>
        <taxon>Pseudomonadati</taxon>
        <taxon>Planctomycetota</taxon>
        <taxon>Planctomycetia</taxon>
        <taxon>Pirellulales</taxon>
        <taxon>Pirellulaceae</taxon>
        <taxon>Rhodopirellula</taxon>
    </lineage>
</organism>
<evidence type="ECO:0000313" key="2">
    <source>
        <dbReference type="Proteomes" id="UP000036367"/>
    </source>
</evidence>
<sequence length="59" mass="6849">MLSERFQATPRDQPCHPRLISDCPQFRGQLELRDSHQVRRIGLEIGCFGSQPRLNLWSA</sequence>
<dbReference type="EMBL" id="LECT01000016">
    <property type="protein sequence ID" value="KLU05933.1"/>
    <property type="molecule type" value="Genomic_DNA"/>
</dbReference>
<comment type="caution">
    <text evidence="1">The sequence shown here is derived from an EMBL/GenBank/DDBJ whole genome shotgun (WGS) entry which is preliminary data.</text>
</comment>
<evidence type="ECO:0000313" key="1">
    <source>
        <dbReference type="EMBL" id="KLU05933.1"/>
    </source>
</evidence>
<proteinExistence type="predicted"/>
<accession>A0A0J1BHF3</accession>
<dbReference type="AlphaFoldDB" id="A0A0J1BHF3"/>
<protein>
    <submittedName>
        <fullName evidence="1">Uncharacterized protein</fullName>
    </submittedName>
</protein>
<keyword evidence="2" id="KW-1185">Reference proteome</keyword>
<dbReference type="Proteomes" id="UP000036367">
    <property type="component" value="Unassembled WGS sequence"/>
</dbReference>
<dbReference type="PATRIC" id="fig|595434.4.peg.1702"/>